<evidence type="ECO:0000313" key="3">
    <source>
        <dbReference type="EMBL" id="ACI68430.1"/>
    </source>
</evidence>
<dbReference type="PROSITE" id="PS00626">
    <property type="entry name" value="RCC1_2"/>
    <property type="match status" value="2"/>
</dbReference>
<gene>
    <name evidence="3" type="primary">HERC4</name>
</gene>
<dbReference type="PRINTS" id="PR00633">
    <property type="entry name" value="RCCNDNSATION"/>
</dbReference>
<feature type="repeat" description="RCC1" evidence="2">
    <location>
        <begin position="246"/>
        <end position="301"/>
    </location>
</feature>
<proteinExistence type="evidence at transcript level"/>
<dbReference type="InterPro" id="IPR000408">
    <property type="entry name" value="Reg_chr_condens"/>
</dbReference>
<feature type="repeat" description="RCC1" evidence="2">
    <location>
        <begin position="193"/>
        <end position="245"/>
    </location>
</feature>
<reference evidence="3" key="2">
    <citation type="journal article" date="2010" name="BMC Genomics">
        <title>Salmo salar and Esox lucius full-length cDNA sequences reveal changes in evolutionary pressures on a post-tetraploidization genome.</title>
        <authorList>
            <person name="Leong J.S."/>
            <person name="Jantzen S.G."/>
            <person name="von Schalburg K.R."/>
            <person name="Cooper G.A."/>
            <person name="Messmer A.M."/>
            <person name="Liao N.Y."/>
            <person name="Munro S."/>
            <person name="Moore R."/>
            <person name="Holt R.A."/>
            <person name="Jones S.J."/>
            <person name="Davidson W.S."/>
            <person name="Koop B.F."/>
        </authorList>
    </citation>
    <scope>NUCLEOTIDE SEQUENCE</scope>
    <source>
        <tissue evidence="3">Thymus</tissue>
    </source>
</reference>
<evidence type="ECO:0000256" key="2">
    <source>
        <dbReference type="PROSITE-ProRule" id="PRU00235"/>
    </source>
</evidence>
<dbReference type="PANTHER" id="PTHR22870">
    <property type="entry name" value="REGULATOR OF CHROMOSOME CONDENSATION"/>
    <property type="match status" value="1"/>
</dbReference>
<organism evidence="3">
    <name type="scientific">Salmo salar</name>
    <name type="common">Atlantic salmon</name>
    <dbReference type="NCBI Taxonomy" id="8030"/>
    <lineage>
        <taxon>Eukaryota</taxon>
        <taxon>Metazoa</taxon>
        <taxon>Chordata</taxon>
        <taxon>Craniata</taxon>
        <taxon>Vertebrata</taxon>
        <taxon>Euteleostomi</taxon>
        <taxon>Actinopterygii</taxon>
        <taxon>Neopterygii</taxon>
        <taxon>Teleostei</taxon>
        <taxon>Protacanthopterygii</taxon>
        <taxon>Salmoniformes</taxon>
        <taxon>Salmonidae</taxon>
        <taxon>Salmoninae</taxon>
        <taxon>Salmo</taxon>
    </lineage>
</organism>
<dbReference type="InterPro" id="IPR051210">
    <property type="entry name" value="Ub_ligase/GEF_domain"/>
</dbReference>
<dbReference type="Pfam" id="PF00415">
    <property type="entry name" value="RCC1"/>
    <property type="match status" value="1"/>
</dbReference>
<dbReference type="RefSeq" id="NP_001134670.1">
    <property type="nucleotide sequence ID" value="NM_001141198.1"/>
</dbReference>
<dbReference type="InterPro" id="IPR009091">
    <property type="entry name" value="RCC1/BLIP-II"/>
</dbReference>
<dbReference type="SUPFAM" id="SSF50985">
    <property type="entry name" value="RCC1/BLIP-II"/>
    <property type="match status" value="1"/>
</dbReference>
<dbReference type="PROSITE" id="PS50012">
    <property type="entry name" value="RCC1_3"/>
    <property type="match status" value="2"/>
</dbReference>
<reference evidence="3" key="1">
    <citation type="submission" date="2008-10" db="EMBL/GenBank/DDBJ databases">
        <authorList>
            <consortium name="cGRASP (B.F. Koop &amp; W.S. Davidson)"/>
            <person name="Leong J."/>
            <person name="von Schalburg K."/>
            <person name="Cooper G."/>
            <person name="Moore R."/>
            <person name="Holt R."/>
            <person name="Davidson W.S."/>
            <person name="Koop B.F."/>
        </authorList>
    </citation>
    <scope>NUCLEOTIDE SEQUENCE</scope>
    <source>
        <tissue evidence="3">Thymus</tissue>
    </source>
</reference>
<dbReference type="AlphaFoldDB" id="B5XC60"/>
<evidence type="ECO:0000256" key="1">
    <source>
        <dbReference type="ARBA" id="ARBA00022737"/>
    </source>
</evidence>
<name>B5XC60_SALSA</name>
<reference evidence="3" key="3">
    <citation type="submission" date="2010-08" db="EMBL/GenBank/DDBJ databases">
        <authorList>
            <consortium name="cGRASP (B.F. Koop &amp; W.S. Davidson)"/>
        </authorList>
    </citation>
    <scope>NUCLEOTIDE SEQUENCE</scope>
    <source>
        <tissue evidence="3">Thymus</tissue>
    </source>
</reference>
<dbReference type="EMBL" id="BT048629">
    <property type="protein sequence ID" value="ACI68430.1"/>
    <property type="molecule type" value="mRNA"/>
</dbReference>
<dbReference type="GeneID" id="100196169"/>
<dbReference type="Gene3D" id="2.130.10.30">
    <property type="entry name" value="Regulator of chromosome condensation 1/beta-lactamase-inhibitor protein II"/>
    <property type="match status" value="1"/>
</dbReference>
<dbReference type="Pfam" id="PF13540">
    <property type="entry name" value="RCC1_2"/>
    <property type="match status" value="1"/>
</dbReference>
<keyword evidence="1" id="KW-0677">Repeat</keyword>
<protein>
    <submittedName>
        <fullName evidence="3">Probable E3 ubiquitin-protein ligase HERC4</fullName>
    </submittedName>
</protein>
<dbReference type="CTD" id="26091"/>
<sequence>MLTIKGGVRLGPERRKDITYDGEYEKIRVSSIIPLASMMVYSNSEGRYYFMGYDKLVALKNENESIFDQSLEICCLNNLTNKENLVVQANFLLPDVSLVGCNSDIYLMMFENEAFLFHHEKHCLPILQLGVFGSQLLYVDNNYDAYLKPFRPALTHPTYKSDALLVANEKGNRIKVVQISCGRSHAIVLDDSGTVYTVGDNSKGQLGVGMSVKNSPTFVQVTELGWTKCKKVAAGGWHNLVVNESGHVYSWGWNLNGQLGVQSIDISEFPTSIERDENNSVFENIVDISCGCSHSAALSANGQAYLWGSNQFNEIATTDTKRFSSPVVLKGTKSSVRCGHLSTIVVSIKPEGQNTTDE</sequence>
<accession>B5XC60</accession>
<dbReference type="KEGG" id="sasa:100196169"/>
<dbReference type="PANTHER" id="PTHR22870:SF466">
    <property type="entry name" value="ANKYRIN REPEAT-CONTAINING PROTEIN"/>
    <property type="match status" value="1"/>
</dbReference>